<evidence type="ECO:0000313" key="2">
    <source>
        <dbReference type="EMBL" id="PRX18372.1"/>
    </source>
</evidence>
<comment type="caution">
    <text evidence="2">The sequence shown here is derived from an EMBL/GenBank/DDBJ whole genome shotgun (WGS) entry which is preliminary data.</text>
</comment>
<dbReference type="InterPro" id="IPR035994">
    <property type="entry name" value="Nucleoside_phosphorylase_sf"/>
</dbReference>
<dbReference type="GO" id="GO:0019284">
    <property type="term" value="P:L-methionine salvage from S-adenosylmethionine"/>
    <property type="evidence" value="ECO:0007669"/>
    <property type="project" value="TreeGrafter"/>
</dbReference>
<sequence length="492" mass="52881">MSTQDGARVVVLTALPVEYRAVRAHVQDRVRRSHPRGTQFEVGVLPGVDGRIAIAQLGKGNIDAALGVDHAVELFRPSAILFVGIAGALHDDLRIGDVVVAVKVYAYQGGMETDAGLLARPDAHDADHELLQLAQMAAHDHYELPDAPPVHFRAVAAGDVVLNSRTRPLAKQLVSHYNDAGAIEMESAGMARACHVCRVPALVVRGISDRADGEKETVDADGWQPLAARNAADFAVAVIRDYLSQPHEVPAAQPEQSSTVQNIIGVGAPAFGAMHGDVHIHAPEDPLALEWRTLSRPPPVPWRKQENHTIEHTALELHLIPVGDVARIEVRRLPGLADTLAGLLPPEMSAKSSTDEQAARAVVTGHEFGPRGLLVSRDGVRSAWEPLPSDRLGAIFDDDWVTGRLAIALRILLDLDLPRAARYAPAVAVSKAWMVTVDSIGNLPRTHAGGFGRTNIAQVPAEESLPATHLERLTGEVAAELTARLAAIFRRR</sequence>
<protein>
    <submittedName>
        <fullName evidence="2">5'-methylthioadenosine/S-adenosylhomocysteine nucleosidase</fullName>
    </submittedName>
</protein>
<proteinExistence type="predicted"/>
<dbReference type="InterPro" id="IPR000845">
    <property type="entry name" value="Nucleoside_phosphorylase_d"/>
</dbReference>
<dbReference type="CDD" id="cd09008">
    <property type="entry name" value="MTAN"/>
    <property type="match status" value="1"/>
</dbReference>
<gene>
    <name evidence="2" type="ORF">CLV67_113206</name>
</gene>
<dbReference type="GO" id="GO:0005829">
    <property type="term" value="C:cytosol"/>
    <property type="evidence" value="ECO:0007669"/>
    <property type="project" value="TreeGrafter"/>
</dbReference>
<dbReference type="PANTHER" id="PTHR46832">
    <property type="entry name" value="5'-METHYLTHIOADENOSINE/S-ADENOSYLHOMOCYSTEINE NUCLEOSIDASE"/>
    <property type="match status" value="1"/>
</dbReference>
<dbReference type="Pfam" id="PF01048">
    <property type="entry name" value="PNP_UDP_1"/>
    <property type="match status" value="1"/>
</dbReference>
<dbReference type="SUPFAM" id="SSF53167">
    <property type="entry name" value="Purine and uridine phosphorylases"/>
    <property type="match status" value="1"/>
</dbReference>
<organism evidence="2 3">
    <name type="scientific">Actinoplanes italicus</name>
    <dbReference type="NCBI Taxonomy" id="113567"/>
    <lineage>
        <taxon>Bacteria</taxon>
        <taxon>Bacillati</taxon>
        <taxon>Actinomycetota</taxon>
        <taxon>Actinomycetes</taxon>
        <taxon>Micromonosporales</taxon>
        <taxon>Micromonosporaceae</taxon>
        <taxon>Actinoplanes</taxon>
    </lineage>
</organism>
<evidence type="ECO:0000313" key="3">
    <source>
        <dbReference type="Proteomes" id="UP000239415"/>
    </source>
</evidence>
<dbReference type="PANTHER" id="PTHR46832:SF1">
    <property type="entry name" value="5'-METHYLTHIOADENOSINE_S-ADENOSYLHOMOCYSTEINE NUCLEOSIDASE"/>
    <property type="match status" value="1"/>
</dbReference>
<evidence type="ECO:0000259" key="1">
    <source>
        <dbReference type="Pfam" id="PF01048"/>
    </source>
</evidence>
<dbReference type="Proteomes" id="UP000239415">
    <property type="component" value="Unassembled WGS sequence"/>
</dbReference>
<dbReference type="Gene3D" id="3.40.50.1580">
    <property type="entry name" value="Nucleoside phosphorylase domain"/>
    <property type="match status" value="1"/>
</dbReference>
<accession>A0A2T0K5W0</accession>
<dbReference type="GO" id="GO:0008782">
    <property type="term" value="F:adenosylhomocysteine nucleosidase activity"/>
    <property type="evidence" value="ECO:0007669"/>
    <property type="project" value="TreeGrafter"/>
</dbReference>
<dbReference type="EMBL" id="PVMZ01000013">
    <property type="protein sequence ID" value="PRX18372.1"/>
    <property type="molecule type" value="Genomic_DNA"/>
</dbReference>
<name>A0A2T0K5W0_9ACTN</name>
<dbReference type="GO" id="GO:0009116">
    <property type="term" value="P:nucleoside metabolic process"/>
    <property type="evidence" value="ECO:0007669"/>
    <property type="project" value="InterPro"/>
</dbReference>
<reference evidence="2 3" key="1">
    <citation type="submission" date="2018-03" db="EMBL/GenBank/DDBJ databases">
        <title>Genomic Encyclopedia of Archaeal and Bacterial Type Strains, Phase II (KMG-II): from individual species to whole genera.</title>
        <authorList>
            <person name="Goeker M."/>
        </authorList>
    </citation>
    <scope>NUCLEOTIDE SEQUENCE [LARGE SCALE GENOMIC DNA]</scope>
    <source>
        <strain evidence="2 3">DSM 43146</strain>
    </source>
</reference>
<feature type="domain" description="Nucleoside phosphorylase" evidence="1">
    <location>
        <begin position="8"/>
        <end position="240"/>
    </location>
</feature>
<dbReference type="GO" id="GO:0008930">
    <property type="term" value="F:methylthioadenosine nucleosidase activity"/>
    <property type="evidence" value="ECO:0007669"/>
    <property type="project" value="TreeGrafter"/>
</dbReference>
<dbReference type="AlphaFoldDB" id="A0A2T0K5W0"/>
<keyword evidence="3" id="KW-1185">Reference proteome</keyword>
<dbReference type="RefSeq" id="WP_170154051.1">
    <property type="nucleotide sequence ID" value="NZ_BOMO01000102.1"/>
</dbReference>